<dbReference type="AlphaFoldDB" id="A0A382MNC9"/>
<dbReference type="InterPro" id="IPR014867">
    <property type="entry name" value="Spore_coat_CotH_CotH2/3/7"/>
</dbReference>
<protein>
    <submittedName>
        <fullName evidence="1">Uncharacterized protein</fullName>
    </submittedName>
</protein>
<dbReference type="Pfam" id="PF08757">
    <property type="entry name" value="CotH"/>
    <property type="match status" value="1"/>
</dbReference>
<accession>A0A382MNC9</accession>
<reference evidence="1" key="1">
    <citation type="submission" date="2018-05" db="EMBL/GenBank/DDBJ databases">
        <authorList>
            <person name="Lanie J.A."/>
            <person name="Ng W.-L."/>
            <person name="Kazmierczak K.M."/>
            <person name="Andrzejewski T.M."/>
            <person name="Davidsen T.M."/>
            <person name="Wayne K.J."/>
            <person name="Tettelin H."/>
            <person name="Glass J.I."/>
            <person name="Rusch D."/>
            <person name="Podicherti R."/>
            <person name="Tsui H.-C.T."/>
            <person name="Winkler M.E."/>
        </authorList>
    </citation>
    <scope>NUCLEOTIDE SEQUENCE</scope>
</reference>
<proteinExistence type="predicted"/>
<sequence>MKKLPKVAISIFLIYSGFFFSGLSSICAAELSSNDFYKRDQVQEIHLTVNNGDLVKMKKALPERIYVPASLRWRDIRLGNVAIRYKGNSSSQPHQRHKRSYLIKVNEYKKGTRFLGLRRIALDNGVQFGSLFCEPIVTDILRNLGVPASRCNYAKLFINGNYQGVYGNVERIDESFLETQFGSNKGALFKVHMPGPGANFAYAGNDPEKYKKGFKAKTKAAEHSYD</sequence>
<dbReference type="PANTHER" id="PTHR40050">
    <property type="entry name" value="INNER SPORE COAT PROTEIN H"/>
    <property type="match status" value="1"/>
</dbReference>
<evidence type="ECO:0000313" key="1">
    <source>
        <dbReference type="EMBL" id="SVC48932.1"/>
    </source>
</evidence>
<dbReference type="PANTHER" id="PTHR40050:SF1">
    <property type="entry name" value="INNER SPORE COAT PROTEIN H"/>
    <property type="match status" value="1"/>
</dbReference>
<gene>
    <name evidence="1" type="ORF">METZ01_LOCUS301786</name>
</gene>
<name>A0A382MNC9_9ZZZZ</name>
<organism evidence="1">
    <name type="scientific">marine metagenome</name>
    <dbReference type="NCBI Taxonomy" id="408172"/>
    <lineage>
        <taxon>unclassified sequences</taxon>
        <taxon>metagenomes</taxon>
        <taxon>ecological metagenomes</taxon>
    </lineage>
</organism>
<feature type="non-terminal residue" evidence="1">
    <location>
        <position position="226"/>
    </location>
</feature>
<dbReference type="EMBL" id="UINC01094034">
    <property type="protein sequence ID" value="SVC48932.1"/>
    <property type="molecule type" value="Genomic_DNA"/>
</dbReference>